<keyword evidence="2" id="KW-1185">Reference proteome</keyword>
<name>A0A9Q3DW03_9BASI</name>
<sequence>MHPFGIFEAAMIFLHPAGSITLKVELVVMNNCTSQHSILGNDYLNIYGIDINNHKNRYLTTGDNKTQKFSFPLEKREITVIRKVKNINKERFVTDHLIEAQMSLELTLEIKEDLIKILFQYRETCASDNEPLEAIRGHEVEIMLHVRRIYPPLLGDQLTQLAPEIENHWKLILMG</sequence>
<dbReference type="AlphaFoldDB" id="A0A9Q3DW03"/>
<protein>
    <submittedName>
        <fullName evidence="1">Uncharacterized protein</fullName>
    </submittedName>
</protein>
<evidence type="ECO:0000313" key="1">
    <source>
        <dbReference type="EMBL" id="MBW0507703.1"/>
    </source>
</evidence>
<evidence type="ECO:0000313" key="2">
    <source>
        <dbReference type="Proteomes" id="UP000765509"/>
    </source>
</evidence>
<gene>
    <name evidence="1" type="ORF">O181_047418</name>
</gene>
<dbReference type="EMBL" id="AVOT02019867">
    <property type="protein sequence ID" value="MBW0507703.1"/>
    <property type="molecule type" value="Genomic_DNA"/>
</dbReference>
<proteinExistence type="predicted"/>
<organism evidence="1 2">
    <name type="scientific">Austropuccinia psidii MF-1</name>
    <dbReference type="NCBI Taxonomy" id="1389203"/>
    <lineage>
        <taxon>Eukaryota</taxon>
        <taxon>Fungi</taxon>
        <taxon>Dikarya</taxon>
        <taxon>Basidiomycota</taxon>
        <taxon>Pucciniomycotina</taxon>
        <taxon>Pucciniomycetes</taxon>
        <taxon>Pucciniales</taxon>
        <taxon>Sphaerophragmiaceae</taxon>
        <taxon>Austropuccinia</taxon>
    </lineage>
</organism>
<comment type="caution">
    <text evidence="1">The sequence shown here is derived from an EMBL/GenBank/DDBJ whole genome shotgun (WGS) entry which is preliminary data.</text>
</comment>
<reference evidence="1" key="1">
    <citation type="submission" date="2021-03" db="EMBL/GenBank/DDBJ databases">
        <title>Draft genome sequence of rust myrtle Austropuccinia psidii MF-1, a brazilian biotype.</title>
        <authorList>
            <person name="Quecine M.C."/>
            <person name="Pachon D.M.R."/>
            <person name="Bonatelli M.L."/>
            <person name="Correr F.H."/>
            <person name="Franceschini L.M."/>
            <person name="Leite T.F."/>
            <person name="Margarido G.R.A."/>
            <person name="Almeida C.A."/>
            <person name="Ferrarezi J.A."/>
            <person name="Labate C.A."/>
        </authorList>
    </citation>
    <scope>NUCLEOTIDE SEQUENCE</scope>
    <source>
        <strain evidence="1">MF-1</strain>
    </source>
</reference>
<dbReference type="Proteomes" id="UP000765509">
    <property type="component" value="Unassembled WGS sequence"/>
</dbReference>
<accession>A0A9Q3DW03</accession>